<gene>
    <name evidence="2" type="ORF">P43SY_009843</name>
</gene>
<sequence>MTRVAVLTHVKETTYVEPPASARGGPRIAWSGGKIVSNKDEALRKFLQRKARQGGEAALSETQREALRATLGHSDLLATLSDSPSDENERSHATHHRRVAVNPKKKLAAGRPHAKVASSLHSTTTFTVNGRIVGPRVSVERRRDHKAVKTSKRQVTRKASLPKHSALDLEDKLSMSLDALVKRKQQ</sequence>
<organism evidence="2 3">
    <name type="scientific">Pythium insidiosum</name>
    <name type="common">Pythiosis disease agent</name>
    <dbReference type="NCBI Taxonomy" id="114742"/>
    <lineage>
        <taxon>Eukaryota</taxon>
        <taxon>Sar</taxon>
        <taxon>Stramenopiles</taxon>
        <taxon>Oomycota</taxon>
        <taxon>Peronosporomycetes</taxon>
        <taxon>Pythiales</taxon>
        <taxon>Pythiaceae</taxon>
        <taxon>Pythium</taxon>
    </lineage>
</organism>
<evidence type="ECO:0000313" key="3">
    <source>
        <dbReference type="Proteomes" id="UP001209570"/>
    </source>
</evidence>
<comment type="caution">
    <text evidence="2">The sequence shown here is derived from an EMBL/GenBank/DDBJ whole genome shotgun (WGS) entry which is preliminary data.</text>
</comment>
<name>A0AAD5QAR5_PYTIN</name>
<feature type="region of interest" description="Disordered" evidence="1">
    <location>
        <begin position="78"/>
        <end position="111"/>
    </location>
</feature>
<reference evidence="2" key="1">
    <citation type="submission" date="2021-12" db="EMBL/GenBank/DDBJ databases">
        <title>Prjna785345.</title>
        <authorList>
            <person name="Rujirawat T."/>
            <person name="Krajaejun T."/>
        </authorList>
    </citation>
    <scope>NUCLEOTIDE SEQUENCE</scope>
    <source>
        <strain evidence="2">Pi057C3</strain>
    </source>
</reference>
<dbReference type="EMBL" id="JAKCXM010000059">
    <property type="protein sequence ID" value="KAJ0404630.1"/>
    <property type="molecule type" value="Genomic_DNA"/>
</dbReference>
<proteinExistence type="predicted"/>
<protein>
    <submittedName>
        <fullName evidence="2">Uncharacterized protein</fullName>
    </submittedName>
</protein>
<accession>A0AAD5QAR5</accession>
<evidence type="ECO:0000256" key="1">
    <source>
        <dbReference type="SAM" id="MobiDB-lite"/>
    </source>
</evidence>
<evidence type="ECO:0000313" key="2">
    <source>
        <dbReference type="EMBL" id="KAJ0404630.1"/>
    </source>
</evidence>
<dbReference type="AlphaFoldDB" id="A0AAD5QAR5"/>
<keyword evidence="3" id="KW-1185">Reference proteome</keyword>
<dbReference type="Proteomes" id="UP001209570">
    <property type="component" value="Unassembled WGS sequence"/>
</dbReference>
<feature type="compositionally biased region" description="Basic residues" evidence="1">
    <location>
        <begin position="93"/>
        <end position="111"/>
    </location>
</feature>